<sequence>MRSRLNQRKILIYLASLAMASLSHAELKTAYTMDLSTANQLAENVMQACQKASKPAAVTVLDQGGNVLTSQRHESVGIHNLTASQRKAFTAYSTKTNTLDFMRHAQKNPDAQNLNTLDELLLLGGGVPVVYKNQLIGAVGVAGSGGSEQDHQCAVQGIQHTLKQL</sequence>
<dbReference type="Pfam" id="PF03928">
    <property type="entry name" value="HbpS-like"/>
    <property type="match status" value="1"/>
</dbReference>
<dbReference type="PANTHER" id="PTHR34309:SF10">
    <property type="entry name" value="SLR1406 PROTEIN"/>
    <property type="match status" value="1"/>
</dbReference>
<gene>
    <name evidence="2" type="ORF">IAQ69_09785</name>
</gene>
<dbReference type="InterPro" id="IPR005624">
    <property type="entry name" value="PduO/GlcC-like"/>
</dbReference>
<keyword evidence="1" id="KW-0732">Signal</keyword>
<reference evidence="2 3" key="1">
    <citation type="submission" date="2020-08" db="EMBL/GenBank/DDBJ databases">
        <title>Emergence of ISAba1-mediated novel tet(X) in Acinetobacter variabilis from a chicken farm.</title>
        <authorList>
            <person name="Peng K."/>
            <person name="Li R."/>
        </authorList>
    </citation>
    <scope>NUCLEOTIDE SEQUENCE [LARGE SCALE GENOMIC DNA]</scope>
    <source>
        <strain evidence="2 3">XM9F202-2</strain>
    </source>
</reference>
<dbReference type="AlphaFoldDB" id="A0A7T8ANR2"/>
<evidence type="ECO:0000256" key="1">
    <source>
        <dbReference type="SAM" id="SignalP"/>
    </source>
</evidence>
<dbReference type="EMBL" id="CP060811">
    <property type="protein sequence ID" value="QQN87161.1"/>
    <property type="molecule type" value="Genomic_DNA"/>
</dbReference>
<protein>
    <submittedName>
        <fullName evidence="2">Heme-binding protein</fullName>
    </submittedName>
</protein>
<evidence type="ECO:0000313" key="2">
    <source>
        <dbReference type="EMBL" id="QQN87161.1"/>
    </source>
</evidence>
<feature type="signal peptide" evidence="1">
    <location>
        <begin position="1"/>
        <end position="25"/>
    </location>
</feature>
<dbReference type="PANTHER" id="PTHR34309">
    <property type="entry name" value="SLR1406 PROTEIN"/>
    <property type="match status" value="1"/>
</dbReference>
<name>A0A7T8ANR2_9GAMM</name>
<dbReference type="SUPFAM" id="SSF143744">
    <property type="entry name" value="GlcG-like"/>
    <property type="match status" value="1"/>
</dbReference>
<organism evidence="2 3">
    <name type="scientific">Acinetobacter variabilis</name>
    <dbReference type="NCBI Taxonomy" id="70346"/>
    <lineage>
        <taxon>Bacteria</taxon>
        <taxon>Pseudomonadati</taxon>
        <taxon>Pseudomonadota</taxon>
        <taxon>Gammaproteobacteria</taxon>
        <taxon>Moraxellales</taxon>
        <taxon>Moraxellaceae</taxon>
        <taxon>Acinetobacter</taxon>
    </lineage>
</organism>
<accession>A0A7T8ANR2</accession>
<dbReference type="InterPro" id="IPR038084">
    <property type="entry name" value="PduO/GlcC-like_sf"/>
</dbReference>
<feature type="chain" id="PRO_5032838948" evidence="1">
    <location>
        <begin position="26"/>
        <end position="165"/>
    </location>
</feature>
<dbReference type="InterPro" id="IPR052517">
    <property type="entry name" value="GlcG_carb_metab_protein"/>
</dbReference>
<evidence type="ECO:0000313" key="3">
    <source>
        <dbReference type="Proteomes" id="UP000596079"/>
    </source>
</evidence>
<dbReference type="Gene3D" id="3.30.450.150">
    <property type="entry name" value="Haem-degrading domain"/>
    <property type="match status" value="1"/>
</dbReference>
<proteinExistence type="predicted"/>
<dbReference type="Proteomes" id="UP000596079">
    <property type="component" value="Chromosome"/>
</dbReference>